<evidence type="ECO:0000313" key="2">
    <source>
        <dbReference type="Proteomes" id="UP000005466"/>
    </source>
</evidence>
<accession>F3CKP9</accession>
<dbReference type="EMBL" id="ADWY01004402">
    <property type="protein sequence ID" value="EGH19841.1"/>
    <property type="molecule type" value="Genomic_DNA"/>
</dbReference>
<reference evidence="1 2" key="1">
    <citation type="journal article" date="2011" name="PLoS Pathog.">
        <title>Dynamic evolution of pathogenicity revealed by sequencing and comparative genomics of 19 Pseudomonas syringae isolates.</title>
        <authorList>
            <person name="Baltrus D.A."/>
            <person name="Nishimura M.T."/>
            <person name="Romanchuk A."/>
            <person name="Chang J.H."/>
            <person name="Mukhtar M.S."/>
            <person name="Cherkis K."/>
            <person name="Roach J."/>
            <person name="Grant S.R."/>
            <person name="Jones C.D."/>
            <person name="Dangl J.L."/>
        </authorList>
    </citation>
    <scope>NUCLEOTIDE SEQUENCE [LARGE SCALE GENOMIC DNA]</scope>
    <source>
        <strain evidence="2">race 4</strain>
    </source>
</reference>
<dbReference type="AlphaFoldDB" id="F3CKP9"/>
<sequence length="61" mass="6913">MSVVLACLGKGGDLRLGVESVSVFPAFFFVMRKTKILAVLCRVMNVITFRAHSLLREYQFF</sequence>
<proteinExistence type="predicted"/>
<evidence type="ECO:0000313" key="1">
    <source>
        <dbReference type="EMBL" id="EGH19841.1"/>
    </source>
</evidence>
<name>F3CKP9_PSESG</name>
<dbReference type="Proteomes" id="UP000005466">
    <property type="component" value="Unassembled WGS sequence"/>
</dbReference>
<organism evidence="1 2">
    <name type="scientific">Pseudomonas savastanoi pv. glycinea str. race 4</name>
    <dbReference type="NCBI Taxonomy" id="875330"/>
    <lineage>
        <taxon>Bacteria</taxon>
        <taxon>Pseudomonadati</taxon>
        <taxon>Pseudomonadota</taxon>
        <taxon>Gammaproteobacteria</taxon>
        <taxon>Pseudomonadales</taxon>
        <taxon>Pseudomonadaceae</taxon>
        <taxon>Pseudomonas</taxon>
    </lineage>
</organism>
<gene>
    <name evidence="1" type="ORF">Pgy4_43647</name>
</gene>
<protein>
    <submittedName>
        <fullName evidence="1">Uncharacterized protein</fullName>
    </submittedName>
</protein>
<feature type="non-terminal residue" evidence="1">
    <location>
        <position position="61"/>
    </location>
</feature>
<comment type="caution">
    <text evidence="1">The sequence shown here is derived from an EMBL/GenBank/DDBJ whole genome shotgun (WGS) entry which is preliminary data.</text>
</comment>
<dbReference type="HOGENOM" id="CLU_2928221_0_0_6"/>